<keyword evidence="2" id="KW-0732">Signal</keyword>
<proteinExistence type="predicted"/>
<dbReference type="PIRSF" id="PIRSF002741">
    <property type="entry name" value="MppA"/>
    <property type="match status" value="1"/>
</dbReference>
<sequence length="438" mass="50256">MTLQRWFFLLFLSSLLSSCLASKSKATQSFTIAIYDDPTTLSPEQAKRTLELSILKLLFDGLTRENTDKPNNLEFAIARDYIASRDYTTYTFFIKENALWSDGTPLTSQDIRNAWEYARKNSPHSELFQGLTFHTPSLSTITITSDIPYPDLPKLLAFPAFAIFNPHNPQLFSGPFILVNYSPGNRLALQKNPHYYDYSSVAINSLHLLIIPDIYTAVHLLNRKKIDWVGQPWHQGIPEELYTNTSHHYYDYPVEGAFWLVLNTKDPHLANLQSRHRLAAAIDKHSLINNALHGKQQPANTLSRGAPQPPEYKKQKTLTPPEKLTLTYPSDILRCKHVAELLKEQWKAVGIDLFLEGLEYHLFLNKRSIQDYNIATQTGVAYYPSAKLLSQEDKLIQNLEIIPLYYMHYDYLTLYEVKDVIYNASGAVDLKYAHIVQK</sequence>
<dbReference type="PANTHER" id="PTHR30290">
    <property type="entry name" value="PERIPLASMIC BINDING COMPONENT OF ABC TRANSPORTER"/>
    <property type="match status" value="1"/>
</dbReference>
<keyword evidence="5" id="KW-1185">Reference proteome</keyword>
<evidence type="ECO:0000259" key="3">
    <source>
        <dbReference type="Pfam" id="PF00496"/>
    </source>
</evidence>
<dbReference type="GO" id="GO:0030288">
    <property type="term" value="C:outer membrane-bounded periplasmic space"/>
    <property type="evidence" value="ECO:0007669"/>
    <property type="project" value="UniProtKB-ARBA"/>
</dbReference>
<dbReference type="KEGG" id="csaz:Cs308_0785"/>
<evidence type="ECO:0000313" key="4">
    <source>
        <dbReference type="EMBL" id="ANH78955.1"/>
    </source>
</evidence>
<dbReference type="Gene3D" id="3.10.105.10">
    <property type="entry name" value="Dipeptide-binding Protein, Domain 3"/>
    <property type="match status" value="1"/>
</dbReference>
<evidence type="ECO:0000256" key="1">
    <source>
        <dbReference type="SAM" id="MobiDB-lite"/>
    </source>
</evidence>
<dbReference type="GO" id="GO:1904680">
    <property type="term" value="F:peptide transmembrane transporter activity"/>
    <property type="evidence" value="ECO:0007669"/>
    <property type="project" value="TreeGrafter"/>
</dbReference>
<organism evidence="4 5">
    <name type="scientific">Candidatus Chlamydia sanziniae</name>
    <dbReference type="NCBI Taxonomy" id="1806891"/>
    <lineage>
        <taxon>Bacteria</taxon>
        <taxon>Pseudomonadati</taxon>
        <taxon>Chlamydiota</taxon>
        <taxon>Chlamydiia</taxon>
        <taxon>Chlamydiales</taxon>
        <taxon>Chlamydiaceae</taxon>
        <taxon>Chlamydia/Chlamydophila group</taxon>
        <taxon>Chlamydia</taxon>
    </lineage>
</organism>
<dbReference type="PATRIC" id="fig|1806891.3.peg.778"/>
<dbReference type="Pfam" id="PF00496">
    <property type="entry name" value="SBP_bac_5"/>
    <property type="match status" value="1"/>
</dbReference>
<dbReference type="EMBL" id="CP014639">
    <property type="protein sequence ID" value="ANH78955.1"/>
    <property type="molecule type" value="Genomic_DNA"/>
</dbReference>
<protein>
    <submittedName>
        <fullName evidence="4">Oligopeptide ABC transporter, periplasmic oligopeptide-binding protein OppA</fullName>
    </submittedName>
</protein>
<feature type="chain" id="PRO_5008389531" evidence="2">
    <location>
        <begin position="22"/>
        <end position="438"/>
    </location>
</feature>
<reference evidence="5" key="1">
    <citation type="submission" date="2016-03" db="EMBL/GenBank/DDBJ databases">
        <title>Culture-independent genomics supports pathogen discovery for uncultivable bacteria within the genus Chlamydia.</title>
        <authorList>
            <person name="Taylor-Brown A."/>
            <person name="Bachmann N.L."/>
            <person name="Borel N."/>
            <person name="Polkinghorne A."/>
        </authorList>
    </citation>
    <scope>NUCLEOTIDE SEQUENCE [LARGE SCALE GENOMIC DNA]</scope>
    <source>
        <strain evidence="5">2742-308</strain>
    </source>
</reference>
<dbReference type="AlphaFoldDB" id="A0A1A9HVT8"/>
<name>A0A1A9HVT8_9CHLA</name>
<dbReference type="STRING" id="1806891.Cs308_0785"/>
<dbReference type="InterPro" id="IPR030678">
    <property type="entry name" value="Peptide/Ni-bd"/>
</dbReference>
<dbReference type="GO" id="GO:0015833">
    <property type="term" value="P:peptide transport"/>
    <property type="evidence" value="ECO:0007669"/>
    <property type="project" value="TreeGrafter"/>
</dbReference>
<dbReference type="Gene3D" id="3.40.190.10">
    <property type="entry name" value="Periplasmic binding protein-like II"/>
    <property type="match status" value="1"/>
</dbReference>
<dbReference type="SUPFAM" id="SSF53850">
    <property type="entry name" value="Periplasmic binding protein-like II"/>
    <property type="match status" value="1"/>
</dbReference>
<feature type="signal peptide" evidence="2">
    <location>
        <begin position="1"/>
        <end position="21"/>
    </location>
</feature>
<dbReference type="PANTHER" id="PTHR30290:SF83">
    <property type="entry name" value="ABC TRANSPORTER SUBSTRATE-BINDING PROTEIN"/>
    <property type="match status" value="1"/>
</dbReference>
<feature type="region of interest" description="Disordered" evidence="1">
    <location>
        <begin position="296"/>
        <end position="320"/>
    </location>
</feature>
<dbReference type="PROSITE" id="PS51257">
    <property type="entry name" value="PROKAR_LIPOPROTEIN"/>
    <property type="match status" value="1"/>
</dbReference>
<gene>
    <name evidence="4" type="ORF">Cs308_0785</name>
</gene>
<dbReference type="GO" id="GO:0043190">
    <property type="term" value="C:ATP-binding cassette (ABC) transporter complex"/>
    <property type="evidence" value="ECO:0007669"/>
    <property type="project" value="InterPro"/>
</dbReference>
<dbReference type="InterPro" id="IPR039424">
    <property type="entry name" value="SBP_5"/>
</dbReference>
<dbReference type="InterPro" id="IPR000914">
    <property type="entry name" value="SBP_5_dom"/>
</dbReference>
<dbReference type="OrthoDB" id="17118at2"/>
<evidence type="ECO:0000313" key="5">
    <source>
        <dbReference type="Proteomes" id="UP000078162"/>
    </source>
</evidence>
<dbReference type="Proteomes" id="UP000078162">
    <property type="component" value="Chromosome"/>
</dbReference>
<accession>A0A1A9HVT8</accession>
<evidence type="ECO:0000256" key="2">
    <source>
        <dbReference type="SAM" id="SignalP"/>
    </source>
</evidence>
<feature type="domain" description="Solute-binding protein family 5" evidence="3">
    <location>
        <begin position="76"/>
        <end position="386"/>
    </location>
</feature>
<dbReference type="RefSeq" id="WP_066482765.1">
    <property type="nucleotide sequence ID" value="NZ_CP014639.1"/>
</dbReference>